<keyword evidence="2" id="KW-0328">Glycosyltransferase</keyword>
<comment type="similarity">
    <text evidence="1">Belongs to the UDP-glycosyltransferase family.</text>
</comment>
<dbReference type="Pfam" id="PF14009">
    <property type="entry name" value="PADRE"/>
    <property type="match status" value="1"/>
</dbReference>
<dbReference type="FunFam" id="3.40.50.2000:FF:000040">
    <property type="entry name" value="UDP-glycosyltransferase 76C1"/>
    <property type="match status" value="1"/>
</dbReference>
<evidence type="ECO:0000313" key="4">
    <source>
        <dbReference type="EnsemblPlants" id="Solyc02g091350.3.1"/>
    </source>
</evidence>
<dbReference type="GO" id="GO:0016138">
    <property type="term" value="P:glycoside biosynthetic process"/>
    <property type="evidence" value="ECO:0007669"/>
    <property type="project" value="UniProtKB-ARBA"/>
</dbReference>
<sequence>MEHHNTKMCPPHVLLFPLPIQSPINSMLQLAELFCLAGLQVTFLNTNHNQQLLYRHTNVESRFRQYPKFRFRTISDGLPDDHPRSFPMFEDLINSLQAVAEPSLREIVTESGVTCVIPDGLFYYAVDICNEVGVSVISFDTISPCCLWVYLCFPKLIQTGDIPFKGNDLDMLIENVPGMEDLLRRRDFPFYRLTDCATDLYCQLALKEIQSIPRSHGLILNTFEDLDGPLLSNIRSHCPQTYAVGPLHLQLKTRLADKTMSSSNSLWEEDHSSIQWLDAQPIESVIYVSFGSLATLTKEEMLEFWHGLVNSGIRFLWVMRSDLLREEEFSHQLVKELADGCKERAYIVSWAPQEKVLSHPAIGGFLTHSGWNSTMESIVERKPMICWAVYVDQRVTSRFVSEVWKIGLDMKDICDRDNIEKVVKDLMVTNKEKLKKSVDKLSMLAEISVGEGGSSYNAFEYLKMGNNIGGTTKKTKVMKINGEILKLKTPITTLEVVKDYPGHVLLESEAVKKFGIRAKPLEPEQELKPTKIYFLVELPLFPKEEIITSNNKVTRRVKSDVYMNAQDRLECLMLSRRSASDLSISKPSNGAVVQLKMKLPRSLQVTFLNTNHNQQLLYRHTDVESRFRQYPKFQFRTISDGLPDDHPRSSLLFGDLITSLQAVAEPFLREIVTESGVTCVIPDGLFYYAVDICNELGVSVISFDTISPCCLWVYLCFPKLIQSGDIPFKGNDLDVLIENVPGMEDLLRRRDFPFYRLTNCATDLYCQLALKEIQSIPRSHGLILNTFEDLDGPLLSNIRTHCPQTYAVGPLQLQLKTRLADKSMSSSNSLREEDGSSIQWLDAQPVESVIYVSFGSLATLTKEEMLEFWHGLVNSGIRFLWVMRSDLLREEEFSHQFVKELADGCKERAYIVSWAPQEKVLSHPAIGGFLTHSGWNSTMESIVERKPMICWAVYVDQRVTSRFVGEVWKIGLDMKDICDRYIIEKAVKDLMVTNKDKLKKSVDKLSMLAKISVGEGGSSYNAFESLVIDIKKLGRRDKDINPNCIGYTG</sequence>
<dbReference type="Proteomes" id="UP000004994">
    <property type="component" value="Chromosome 2"/>
</dbReference>
<evidence type="ECO:0000256" key="2">
    <source>
        <dbReference type="ARBA" id="ARBA00022676"/>
    </source>
</evidence>
<keyword evidence="5" id="KW-1185">Reference proteome</keyword>
<evidence type="ECO:0000256" key="1">
    <source>
        <dbReference type="ARBA" id="ARBA00009995"/>
    </source>
</evidence>
<accession>A0A3Q7FAS4</accession>
<evidence type="ECO:0008006" key="6">
    <source>
        <dbReference type="Google" id="ProtNLM"/>
    </source>
</evidence>
<reference evidence="4" key="2">
    <citation type="submission" date="2019-01" db="UniProtKB">
        <authorList>
            <consortium name="EnsemblPlants"/>
        </authorList>
    </citation>
    <scope>IDENTIFICATION</scope>
    <source>
        <strain evidence="4">cv. Heinz 1706</strain>
    </source>
</reference>
<dbReference type="PaxDb" id="4081-Solyc02g091350.2.1"/>
<dbReference type="AlphaFoldDB" id="A0A3Q7FAS4"/>
<dbReference type="PANTHER" id="PTHR48049:SF121">
    <property type="entry name" value="GLYCOSYLTRANSFERASE"/>
    <property type="match status" value="1"/>
</dbReference>
<evidence type="ECO:0000313" key="5">
    <source>
        <dbReference type="Proteomes" id="UP000004994"/>
    </source>
</evidence>
<reference evidence="4" key="1">
    <citation type="journal article" date="2012" name="Nature">
        <title>The tomato genome sequence provides insights into fleshy fruit evolution.</title>
        <authorList>
            <consortium name="Tomato Genome Consortium"/>
        </authorList>
    </citation>
    <scope>NUCLEOTIDE SEQUENCE [LARGE SCALE GENOMIC DNA]</scope>
    <source>
        <strain evidence="4">cv. Heinz 1706</strain>
    </source>
</reference>
<proteinExistence type="inferred from homology"/>
<organism evidence="4">
    <name type="scientific">Solanum lycopersicum</name>
    <name type="common">Tomato</name>
    <name type="synonym">Lycopersicon esculentum</name>
    <dbReference type="NCBI Taxonomy" id="4081"/>
    <lineage>
        <taxon>Eukaryota</taxon>
        <taxon>Viridiplantae</taxon>
        <taxon>Streptophyta</taxon>
        <taxon>Embryophyta</taxon>
        <taxon>Tracheophyta</taxon>
        <taxon>Spermatophyta</taxon>
        <taxon>Magnoliopsida</taxon>
        <taxon>eudicotyledons</taxon>
        <taxon>Gunneridae</taxon>
        <taxon>Pentapetalae</taxon>
        <taxon>asterids</taxon>
        <taxon>lamiids</taxon>
        <taxon>Solanales</taxon>
        <taxon>Solanaceae</taxon>
        <taxon>Solanoideae</taxon>
        <taxon>Solaneae</taxon>
        <taxon>Solanum</taxon>
        <taxon>Solanum subgen. Lycopersicon</taxon>
    </lineage>
</organism>
<dbReference type="SUPFAM" id="SSF53756">
    <property type="entry name" value="UDP-Glycosyltransferase/glycogen phosphorylase"/>
    <property type="match status" value="2"/>
</dbReference>
<name>A0A3Q7FAS4_SOLLC</name>
<protein>
    <recommendedName>
        <fullName evidence="6">UDP-glycosyltransferases domain-containing protein</fullName>
    </recommendedName>
</protein>
<dbReference type="PROSITE" id="PS00375">
    <property type="entry name" value="UDPGT"/>
    <property type="match status" value="2"/>
</dbReference>
<dbReference type="PANTHER" id="PTHR48049">
    <property type="entry name" value="GLYCOSYLTRANSFERASE"/>
    <property type="match status" value="1"/>
</dbReference>
<dbReference type="Pfam" id="PF00201">
    <property type="entry name" value="UDPGT"/>
    <property type="match status" value="2"/>
</dbReference>
<dbReference type="OMA" id="LIREMMV"/>
<dbReference type="Gramene" id="Solyc02g091350.3.1">
    <property type="protein sequence ID" value="Solyc02g091350.3.1"/>
    <property type="gene ID" value="Solyc02g091350.3"/>
</dbReference>
<dbReference type="InterPro" id="IPR002213">
    <property type="entry name" value="UDP_glucos_trans"/>
</dbReference>
<dbReference type="FunFam" id="3.40.50.2000:FF:000060">
    <property type="entry name" value="Glycosyltransferase"/>
    <property type="match status" value="1"/>
</dbReference>
<evidence type="ECO:0000256" key="3">
    <source>
        <dbReference type="ARBA" id="ARBA00022679"/>
    </source>
</evidence>
<dbReference type="InterPro" id="IPR050481">
    <property type="entry name" value="UDP-glycosyltransf_plant"/>
</dbReference>
<dbReference type="InterPro" id="IPR035595">
    <property type="entry name" value="UDP_glycos_trans_CS"/>
</dbReference>
<dbReference type="InParanoid" id="A0A3Q7FAS4"/>
<dbReference type="GO" id="GO:0035251">
    <property type="term" value="F:UDP-glucosyltransferase activity"/>
    <property type="evidence" value="ECO:0000318"/>
    <property type="project" value="GO_Central"/>
</dbReference>
<dbReference type="STRING" id="4081.A0A3Q7FAS4"/>
<keyword evidence="3" id="KW-0808">Transferase</keyword>
<dbReference type="InterPro" id="IPR025322">
    <property type="entry name" value="PADRE_dom"/>
</dbReference>
<dbReference type="Gene3D" id="3.40.50.2000">
    <property type="entry name" value="Glycogen Phosphorylase B"/>
    <property type="match status" value="4"/>
</dbReference>
<dbReference type="EnsemblPlants" id="Solyc02g091350.3.1">
    <property type="protein sequence ID" value="Solyc02g091350.3.1"/>
    <property type="gene ID" value="Solyc02g091350.3"/>
</dbReference>
<dbReference type="CDD" id="cd03784">
    <property type="entry name" value="GT1_Gtf-like"/>
    <property type="match status" value="2"/>
</dbReference>